<comment type="caution">
    <text evidence="1">The sequence shown here is derived from an EMBL/GenBank/DDBJ whole genome shotgun (WGS) entry which is preliminary data.</text>
</comment>
<reference evidence="1 2" key="1">
    <citation type="submission" date="2017-07" db="EMBL/GenBank/DDBJ databases">
        <title>Genomes of Fischerella (Mastigocladus) sp. strains.</title>
        <authorList>
            <person name="Miller S.R."/>
        </authorList>
    </citation>
    <scope>NUCLEOTIDE SEQUENCE [LARGE SCALE GENOMIC DNA]</scope>
    <source>
        <strain evidence="1 2">CCMEE 5268</strain>
    </source>
</reference>
<organism evidence="1 2">
    <name type="scientific">Fischerella thermalis CCMEE 5268</name>
    <dbReference type="NCBI Taxonomy" id="2019662"/>
    <lineage>
        <taxon>Bacteria</taxon>
        <taxon>Bacillati</taxon>
        <taxon>Cyanobacteriota</taxon>
        <taxon>Cyanophyceae</taxon>
        <taxon>Nostocales</taxon>
        <taxon>Hapalosiphonaceae</taxon>
        <taxon>Fischerella</taxon>
    </lineage>
</organism>
<dbReference type="Proteomes" id="UP000235025">
    <property type="component" value="Unassembled WGS sequence"/>
</dbReference>
<dbReference type="AlphaFoldDB" id="A0A2N6KF71"/>
<proteinExistence type="predicted"/>
<sequence length="59" mass="6645">MLHINYQLSVSQVTALKSLHHQPVYLIANCFLVNFQSLILINIDAPKDSLPEGTPMHTE</sequence>
<protein>
    <submittedName>
        <fullName evidence="1">Uncharacterized protein</fullName>
    </submittedName>
</protein>
<evidence type="ECO:0000313" key="1">
    <source>
        <dbReference type="EMBL" id="PLZ97690.1"/>
    </source>
</evidence>
<gene>
    <name evidence="1" type="ORF">CEN50_14135</name>
</gene>
<accession>A0A2N6KF71</accession>
<evidence type="ECO:0000313" key="2">
    <source>
        <dbReference type="Proteomes" id="UP000235025"/>
    </source>
</evidence>
<dbReference type="EMBL" id="NMQA01000162">
    <property type="protein sequence ID" value="PLZ97690.1"/>
    <property type="molecule type" value="Genomic_DNA"/>
</dbReference>
<name>A0A2N6KF71_9CYAN</name>